<dbReference type="EMBL" id="NFHN01000092">
    <property type="protein sequence ID" value="OUN39977.1"/>
    <property type="molecule type" value="Genomic_DNA"/>
</dbReference>
<evidence type="ECO:0000313" key="3">
    <source>
        <dbReference type="EMBL" id="OUN39977.1"/>
    </source>
</evidence>
<dbReference type="GO" id="GO:0008745">
    <property type="term" value="F:N-acetylmuramoyl-L-alanine amidase activity"/>
    <property type="evidence" value="ECO:0007669"/>
    <property type="project" value="UniProtKB-EC"/>
</dbReference>
<dbReference type="CDD" id="cd06583">
    <property type="entry name" value="PGRP"/>
    <property type="match status" value="1"/>
</dbReference>
<dbReference type="SMART" id="SM00644">
    <property type="entry name" value="Ami_2"/>
    <property type="match status" value="1"/>
</dbReference>
<dbReference type="SUPFAM" id="SSF55846">
    <property type="entry name" value="N-acetylmuramoyl-L-alanine amidase-like"/>
    <property type="match status" value="1"/>
</dbReference>
<dbReference type="Pfam" id="PF01510">
    <property type="entry name" value="Amidase_2"/>
    <property type="match status" value="1"/>
</dbReference>
<keyword evidence="2" id="KW-0378">Hydrolase</keyword>
<sequence length="191" mass="21570">MNNRITPANITYRNVIPNVSNHFYTGTSDGKPNMIIVHETANPNDSIQGEINYEREHYNSAFVHAFVDANNIIQISNTDHEAWGAAYPANGRAVQFEQVEVYGAWNFARELVNAAYYTAFNMHKYGLTPSLAQADGSGTLWSHHNVSQYLGGTDHTDPDGYWTRNARNYFGTGYNMNDFLQLVNYEYAKLG</sequence>
<reference evidence="5" key="2">
    <citation type="submission" date="2015-10" db="EMBL/GenBank/DDBJ databases">
        <authorList>
            <person name="Crossman L.C."/>
        </authorList>
    </citation>
    <scope>NUCLEOTIDE SEQUENCE [LARGE SCALE GENOMIC DNA]</scope>
    <source>
        <strain evidence="5">20-2</strain>
    </source>
</reference>
<evidence type="ECO:0000313" key="2">
    <source>
        <dbReference type="EMBL" id="CUR40288.1"/>
    </source>
</evidence>
<dbReference type="Gene3D" id="3.40.80.10">
    <property type="entry name" value="Peptidoglycan recognition protein-like"/>
    <property type="match status" value="1"/>
</dbReference>
<dbReference type="Proteomes" id="UP000195868">
    <property type="component" value="Unassembled WGS sequence"/>
</dbReference>
<evidence type="ECO:0000313" key="5">
    <source>
        <dbReference type="Proteomes" id="UP000235484"/>
    </source>
</evidence>
<reference evidence="4" key="3">
    <citation type="submission" date="2017-04" db="EMBL/GenBank/DDBJ databases">
        <title>Function of individual gut microbiota members based on whole genome sequencing of pure cultures obtained from chicken caecum.</title>
        <authorList>
            <person name="Medvecky M."/>
            <person name="Cejkova D."/>
            <person name="Polansky O."/>
            <person name="Karasova D."/>
            <person name="Kubasova T."/>
            <person name="Cizek A."/>
            <person name="Rychlik I."/>
        </authorList>
    </citation>
    <scope>NUCLEOTIDE SEQUENCE [LARGE SCALE GENOMIC DNA]</scope>
    <source>
        <strain evidence="4">An71</strain>
    </source>
</reference>
<name>A0A0U5JS83_LIMRT</name>
<organism evidence="2 5">
    <name type="scientific">Limosilactobacillus reuteri</name>
    <name type="common">Lactobacillus reuteri</name>
    <dbReference type="NCBI Taxonomy" id="1598"/>
    <lineage>
        <taxon>Bacteria</taxon>
        <taxon>Bacillati</taxon>
        <taxon>Bacillota</taxon>
        <taxon>Bacilli</taxon>
        <taxon>Lactobacillales</taxon>
        <taxon>Lactobacillaceae</taxon>
        <taxon>Limosilactobacillus</taxon>
    </lineage>
</organism>
<dbReference type="InterPro" id="IPR036505">
    <property type="entry name" value="Amidase/PGRP_sf"/>
</dbReference>
<feature type="domain" description="N-acetylmuramoyl-L-alanine amidase" evidence="1">
    <location>
        <begin position="20"/>
        <end position="159"/>
    </location>
</feature>
<dbReference type="EMBL" id="LN887530">
    <property type="protein sequence ID" value="CUR40288.1"/>
    <property type="molecule type" value="Genomic_DNA"/>
</dbReference>
<evidence type="ECO:0000259" key="1">
    <source>
        <dbReference type="SMART" id="SM00644"/>
    </source>
</evidence>
<dbReference type="AlphaFoldDB" id="A0A0U5JS83"/>
<accession>A0A0U5JS83</accession>
<gene>
    <name evidence="3" type="ORF">B5G22_11750</name>
    <name evidence="2" type="ORF">LRLP16767_LR202_00346</name>
</gene>
<dbReference type="EC" id="3.5.1.28" evidence="2"/>
<reference evidence="2" key="1">
    <citation type="submission" date="2015-10" db="EMBL/GenBank/DDBJ databases">
        <authorList>
            <person name="Gilbert D.G."/>
        </authorList>
    </citation>
    <scope>NUCLEOTIDE SEQUENCE [LARGE SCALE GENOMIC DNA]</scope>
    <source>
        <strain evidence="2">20-2</strain>
    </source>
</reference>
<dbReference type="Proteomes" id="UP000235484">
    <property type="component" value="Unassembled WGS sequence"/>
</dbReference>
<reference evidence="3" key="4">
    <citation type="journal article" date="2018" name="BMC Genomics">
        <title>Whole genome sequencing and function prediction of 133 gut anaerobes isolated from chicken caecum in pure cultures.</title>
        <authorList>
            <person name="Medvecky M."/>
            <person name="Cejkova D."/>
            <person name="Polansky O."/>
            <person name="Karasova D."/>
            <person name="Kubasova T."/>
            <person name="Cizek A."/>
            <person name="Rychlik I."/>
        </authorList>
    </citation>
    <scope>NUCLEOTIDE SEQUENCE</scope>
    <source>
        <strain evidence="3">An71</strain>
    </source>
</reference>
<dbReference type="GO" id="GO:0009253">
    <property type="term" value="P:peptidoglycan catabolic process"/>
    <property type="evidence" value="ECO:0007669"/>
    <property type="project" value="InterPro"/>
</dbReference>
<protein>
    <submittedName>
        <fullName evidence="2 3">N-acetylmuramoyl-L-alanine amidase</fullName>
        <ecNumber evidence="2">3.5.1.28</ecNumber>
    </submittedName>
</protein>
<evidence type="ECO:0000313" key="4">
    <source>
        <dbReference type="Proteomes" id="UP000195868"/>
    </source>
</evidence>
<proteinExistence type="predicted"/>
<dbReference type="InterPro" id="IPR002502">
    <property type="entry name" value="Amidase_domain"/>
</dbReference>